<dbReference type="PROSITE" id="PS51257">
    <property type="entry name" value="PROKAR_LIPOPROTEIN"/>
    <property type="match status" value="1"/>
</dbReference>
<sequence>MRKRTLFITIICMAVLLASCASTQTETEKQPAAKAEQFFDSTFVGILPAADAPGINTRLTLNADYTFSCTQQGLGKVSDVFKETGKWEFTAEKKIQLFHDSGMVTYYKIINENEIQLLGIENVDELNSPLAEFYILKRETK</sequence>
<feature type="signal peptide" evidence="1">
    <location>
        <begin position="1"/>
        <end position="23"/>
    </location>
</feature>
<dbReference type="Proteomes" id="UP000323594">
    <property type="component" value="Chromosome"/>
</dbReference>
<name>A0AAE6IS49_TREPH</name>
<proteinExistence type="predicted"/>
<reference evidence="2 3" key="1">
    <citation type="submission" date="2019-08" db="EMBL/GenBank/DDBJ databases">
        <authorList>
            <person name="Kuhnert P."/>
        </authorList>
    </citation>
    <scope>NUCLEOTIDE SEQUENCE [LARGE SCALE GENOMIC DNA]</scope>
    <source>
        <strain evidence="2 3">B36.5</strain>
    </source>
</reference>
<dbReference type="AlphaFoldDB" id="A0AAE6IS49"/>
<evidence type="ECO:0000313" key="3">
    <source>
        <dbReference type="Proteomes" id="UP000323594"/>
    </source>
</evidence>
<gene>
    <name evidence="2" type="ORF">FUT82_04505</name>
</gene>
<organism evidence="2 3">
    <name type="scientific">Treponema phagedenis</name>
    <dbReference type="NCBI Taxonomy" id="162"/>
    <lineage>
        <taxon>Bacteria</taxon>
        <taxon>Pseudomonadati</taxon>
        <taxon>Spirochaetota</taxon>
        <taxon>Spirochaetia</taxon>
        <taxon>Spirochaetales</taxon>
        <taxon>Treponemataceae</taxon>
        <taxon>Treponema</taxon>
    </lineage>
</organism>
<dbReference type="Gene3D" id="2.40.128.640">
    <property type="match status" value="1"/>
</dbReference>
<keyword evidence="1" id="KW-0732">Signal</keyword>
<evidence type="ECO:0000256" key="1">
    <source>
        <dbReference type="SAM" id="SignalP"/>
    </source>
</evidence>
<dbReference type="Pfam" id="PF04170">
    <property type="entry name" value="NlpE"/>
    <property type="match status" value="1"/>
</dbReference>
<protein>
    <submittedName>
        <fullName evidence="2">Copper resistance protein NlpE</fullName>
    </submittedName>
</protein>
<dbReference type="InterPro" id="IPR007298">
    <property type="entry name" value="Cu-R_lipoprotein_NlpE"/>
</dbReference>
<evidence type="ECO:0000313" key="2">
    <source>
        <dbReference type="EMBL" id="QEJ97324.1"/>
    </source>
</evidence>
<dbReference type="RefSeq" id="WP_024753145.1">
    <property type="nucleotide sequence ID" value="NZ_CP027018.1"/>
</dbReference>
<accession>A0AAE6IS49</accession>
<dbReference type="EMBL" id="CP042817">
    <property type="protein sequence ID" value="QEJ97324.1"/>
    <property type="molecule type" value="Genomic_DNA"/>
</dbReference>
<feature type="chain" id="PRO_5042105563" evidence="1">
    <location>
        <begin position="24"/>
        <end position="141"/>
    </location>
</feature>